<evidence type="ECO:0000313" key="2">
    <source>
        <dbReference type="Proteomes" id="UP000272117"/>
    </source>
</evidence>
<keyword evidence="2" id="KW-1185">Reference proteome</keyword>
<dbReference type="EMBL" id="RJJD01000013">
    <property type="protein sequence ID" value="RNI24160.1"/>
    <property type="molecule type" value="Genomic_DNA"/>
</dbReference>
<accession>A0A3M9MF18</accession>
<comment type="caution">
    <text evidence="1">The sequence shown here is derived from an EMBL/GenBank/DDBJ whole genome shotgun (WGS) entry which is preliminary data.</text>
</comment>
<evidence type="ECO:0000313" key="1">
    <source>
        <dbReference type="EMBL" id="RNI24160.1"/>
    </source>
</evidence>
<dbReference type="Gene3D" id="3.40.1460.10">
    <property type="entry name" value="Nuclease A inhibitor-like"/>
    <property type="match status" value="1"/>
</dbReference>
<dbReference type="SUPFAM" id="SSF82602">
    <property type="entry name" value="Nuclease A inhibitor (NuiA)"/>
    <property type="match status" value="1"/>
</dbReference>
<dbReference type="RefSeq" id="WP_123128250.1">
    <property type="nucleotide sequence ID" value="NZ_RJJD01000013.1"/>
</dbReference>
<dbReference type="OrthoDB" id="852327at2"/>
<sequence length="136" mass="15264">MENNDTRGLLEELRRLSEGLFYRSETDAPLEPVSFPAQQNELTLEEAVALSGQPEGTKAEVVDLDWFLRHMVREPEDALEEEKKQAQGFRELKAFLESQLSGIRVYRIGDRRITALVLGNAPGAGFAGLKTFLVET</sequence>
<gene>
    <name evidence="1" type="ORF">EFB08_17460</name>
</gene>
<proteinExistence type="predicted"/>
<dbReference type="InterPro" id="IPR036587">
    <property type="entry name" value="NucleaseA_inhib-like_sf"/>
</dbReference>
<dbReference type="AlphaFoldDB" id="A0A3M9MF18"/>
<dbReference type="Pfam" id="PF07924">
    <property type="entry name" value="NuiA"/>
    <property type="match status" value="1"/>
</dbReference>
<reference evidence="1 2" key="1">
    <citation type="submission" date="2018-11" db="EMBL/GenBank/DDBJ databases">
        <title>Rufibacter latericius sp. nov., isolated from water in Baiyang Lake.</title>
        <authorList>
            <person name="Yang Y."/>
        </authorList>
    </citation>
    <scope>NUCLEOTIDE SEQUENCE [LARGE SCALE GENOMIC DNA]</scope>
    <source>
        <strain evidence="1 2">R-22-1c-1</strain>
    </source>
</reference>
<name>A0A3M9MF18_9BACT</name>
<protein>
    <submittedName>
        <fullName evidence="1">Sugar-non-specific nuclease inhibitor NuiA-like protein</fullName>
    </submittedName>
</protein>
<dbReference type="InterPro" id="IPR012489">
    <property type="entry name" value="NucleaseA_inhib-like"/>
</dbReference>
<organism evidence="1 2">
    <name type="scientific">Rufibacter latericius</name>
    <dbReference type="NCBI Taxonomy" id="2487040"/>
    <lineage>
        <taxon>Bacteria</taxon>
        <taxon>Pseudomonadati</taxon>
        <taxon>Bacteroidota</taxon>
        <taxon>Cytophagia</taxon>
        <taxon>Cytophagales</taxon>
        <taxon>Hymenobacteraceae</taxon>
        <taxon>Rufibacter</taxon>
    </lineage>
</organism>
<dbReference type="Proteomes" id="UP000272117">
    <property type="component" value="Unassembled WGS sequence"/>
</dbReference>